<evidence type="ECO:0000256" key="2">
    <source>
        <dbReference type="ARBA" id="ARBA00009423"/>
    </source>
</evidence>
<keyword evidence="10" id="KW-1185">Reference proteome</keyword>
<reference evidence="9" key="1">
    <citation type="journal article" date="2020" name="bioRxiv">
        <title>Chromosome-level reference genome of the European wasp spider Argiope bruennichi: a resource for studies on range expansion and evolutionary adaptation.</title>
        <authorList>
            <person name="Sheffer M.M."/>
            <person name="Hoppe A."/>
            <person name="Krehenwinkel H."/>
            <person name="Uhl G."/>
            <person name="Kuss A.W."/>
            <person name="Jensen L."/>
            <person name="Jensen C."/>
            <person name="Gillespie R.G."/>
            <person name="Hoff K.J."/>
            <person name="Prost S."/>
        </authorList>
    </citation>
    <scope>NUCLEOTIDE SEQUENCE</scope>
</reference>
<accession>A0A8T0FWD4</accession>
<reference evidence="9" key="2">
    <citation type="submission" date="2020-06" db="EMBL/GenBank/DDBJ databases">
        <authorList>
            <person name="Sheffer M."/>
        </authorList>
    </citation>
    <scope>NUCLEOTIDE SEQUENCE</scope>
</reference>
<keyword evidence="6" id="KW-0206">Cytoskeleton</keyword>
<feature type="coiled-coil region" evidence="7">
    <location>
        <begin position="695"/>
        <end position="835"/>
    </location>
</feature>
<keyword evidence="5 7" id="KW-0175">Coiled coil</keyword>
<comment type="similarity">
    <text evidence="2">Belongs to the TACC family.</text>
</comment>
<gene>
    <name evidence="9" type="ORF">HNY73_003244</name>
</gene>
<dbReference type="AlphaFoldDB" id="A0A8T0FWD4"/>
<evidence type="ECO:0000313" key="10">
    <source>
        <dbReference type="Proteomes" id="UP000807504"/>
    </source>
</evidence>
<comment type="subcellular location">
    <subcellularLocation>
        <location evidence="1">Cytoplasm</location>
        <location evidence="1">Cytoskeleton</location>
    </subcellularLocation>
</comment>
<dbReference type="PANTHER" id="PTHR13924:SF10">
    <property type="entry name" value="TRANSFORMING ACIDIC COILED-COIL PROTEIN, ISOFORM K"/>
    <property type="match status" value="1"/>
</dbReference>
<dbReference type="Pfam" id="PF05010">
    <property type="entry name" value="TACC_C"/>
    <property type="match status" value="1"/>
</dbReference>
<dbReference type="GO" id="GO:0005737">
    <property type="term" value="C:cytoplasm"/>
    <property type="evidence" value="ECO:0007669"/>
    <property type="project" value="TreeGrafter"/>
</dbReference>
<proteinExistence type="inferred from homology"/>
<evidence type="ECO:0000256" key="6">
    <source>
        <dbReference type="ARBA" id="ARBA00023212"/>
    </source>
</evidence>
<dbReference type="InterPro" id="IPR007707">
    <property type="entry name" value="TACC_C"/>
</dbReference>
<dbReference type="OrthoDB" id="10255048at2759"/>
<keyword evidence="3" id="KW-0963">Cytoplasm</keyword>
<dbReference type="Gene3D" id="1.20.5.1700">
    <property type="match status" value="1"/>
</dbReference>
<evidence type="ECO:0000256" key="5">
    <source>
        <dbReference type="ARBA" id="ARBA00023054"/>
    </source>
</evidence>
<feature type="domain" description="Transforming acidic coiled-coil-containing protein C-terminal" evidence="8">
    <location>
        <begin position="646"/>
        <end position="846"/>
    </location>
</feature>
<dbReference type="EMBL" id="JABXBU010000002">
    <property type="protein sequence ID" value="KAF8795391.1"/>
    <property type="molecule type" value="Genomic_DNA"/>
</dbReference>
<dbReference type="GO" id="GO:0007052">
    <property type="term" value="P:mitotic spindle organization"/>
    <property type="evidence" value="ECO:0007669"/>
    <property type="project" value="InterPro"/>
</dbReference>
<evidence type="ECO:0000259" key="8">
    <source>
        <dbReference type="Pfam" id="PF05010"/>
    </source>
</evidence>
<dbReference type="GO" id="GO:0005856">
    <property type="term" value="C:cytoskeleton"/>
    <property type="evidence" value="ECO:0007669"/>
    <property type="project" value="UniProtKB-SubCell"/>
</dbReference>
<dbReference type="InterPro" id="IPR039915">
    <property type="entry name" value="TACC"/>
</dbReference>
<evidence type="ECO:0000256" key="3">
    <source>
        <dbReference type="ARBA" id="ARBA00022490"/>
    </source>
</evidence>
<protein>
    <submittedName>
        <fullName evidence="9">Transforming acidic coiled-coil-containing</fullName>
    </submittedName>
</protein>
<evidence type="ECO:0000256" key="4">
    <source>
        <dbReference type="ARBA" id="ARBA00022553"/>
    </source>
</evidence>
<name>A0A8T0FWD4_ARGBR</name>
<organism evidence="9 10">
    <name type="scientific">Argiope bruennichi</name>
    <name type="common">Wasp spider</name>
    <name type="synonym">Aranea bruennichi</name>
    <dbReference type="NCBI Taxonomy" id="94029"/>
    <lineage>
        <taxon>Eukaryota</taxon>
        <taxon>Metazoa</taxon>
        <taxon>Ecdysozoa</taxon>
        <taxon>Arthropoda</taxon>
        <taxon>Chelicerata</taxon>
        <taxon>Arachnida</taxon>
        <taxon>Araneae</taxon>
        <taxon>Araneomorphae</taxon>
        <taxon>Entelegynae</taxon>
        <taxon>Araneoidea</taxon>
        <taxon>Araneidae</taxon>
        <taxon>Argiope</taxon>
    </lineage>
</organism>
<evidence type="ECO:0000256" key="1">
    <source>
        <dbReference type="ARBA" id="ARBA00004245"/>
    </source>
</evidence>
<evidence type="ECO:0000256" key="7">
    <source>
        <dbReference type="SAM" id="Coils"/>
    </source>
</evidence>
<keyword evidence="4" id="KW-0597">Phosphoprotein</keyword>
<comment type="caution">
    <text evidence="9">The sequence shown here is derived from an EMBL/GenBank/DDBJ whole genome shotgun (WGS) entry which is preliminary data.</text>
</comment>
<dbReference type="Proteomes" id="UP000807504">
    <property type="component" value="Unassembled WGS sequence"/>
</dbReference>
<sequence length="853" mass="95062">MDDVSNIINFDINENHSILANIKINDNILNGSAERSTTESMAFFESSPLAEKQILTSVSDNFKNEERNISFEEVSAGFASNNSEENISLLSLEAVTSKAESINSSSIVNGTSSSIKTSNDISFNSVQNNSECVNEFESDSYSKSCPSLNEISVGNVNFLPDALSDEAVCDNTVQCQKMSMSEMENIDSISTCVEELKHEKNNSCVVVPDLVDFSFREQENVTDDLLGSFTGIDSLSKQPKPVLNDNLEEISDNNPAVLEGNKPINTSAEFFENECANKRPICPSANHSDETATAAAAKDYTFVLDYSTNDFPCRESENARKESVSNALTIDNISIELEKSNKATDEVSIIDSVKLDVAINNEYSEVGNDEAAFQVHQNISANVSNEVSPLKVEKVSFDMSDKPVEEFSDIAADEGCKGGNSDEVAVQMSGNISNYETGEVSSLKVEKILFDTSDIPLEQTVDTDFAFKMPEIPSNNLLEQFSDPDFEFKVPEVPSSNLFRNPDSVFKTQENSLTNENDEQFVDAVQFFKDPNSFQFLENIRTSIVQSGSPVPRSSLYVNFDPLHSKFQNAPNQDNSALTVVEQKNNDASAEKCCPEVVKKHLADIAARESLGNNILISFDSPKAPAGNDSKMTVQTPSPPKMITEEEHQQKLKIHELETQEAYLKKQKEMEMQIAKRDELLMTQQMIIEEISGISAKLSEEIRKSHEKIMSLEAENEKLKEDLKTSSEDLQSVENTFTDFYKRYEQCKGMLKSFKDNEEQLKQTILDLQAKEKEQEKMYSLLKERTEEMLEKANVEMDNVKRSGEAQLTVLKAQLKKAEMKISSLESDNKQIKIENSQLGGICDDLMAKVSRS</sequence>
<evidence type="ECO:0000313" key="9">
    <source>
        <dbReference type="EMBL" id="KAF8795391.1"/>
    </source>
</evidence>
<dbReference type="PANTHER" id="PTHR13924">
    <property type="entry name" value="TRANSFORMING ACIDIC COILED-COIL CONTAINING PROTEIN 1/2"/>
    <property type="match status" value="1"/>
</dbReference>